<keyword evidence="4 12" id="KW-0548">Nucleotidyltransferase</keyword>
<dbReference type="SUPFAM" id="SSF53448">
    <property type="entry name" value="Nucleotide-diphospho-sugar transferases"/>
    <property type="match status" value="1"/>
</dbReference>
<evidence type="ECO:0000313" key="12">
    <source>
        <dbReference type="EMBL" id="SEI85691.1"/>
    </source>
</evidence>
<feature type="domain" description="Nucleotidyl transferase" evidence="9">
    <location>
        <begin position="2"/>
        <end position="274"/>
    </location>
</feature>
<keyword evidence="6" id="KW-0342">GTP-binding</keyword>
<dbReference type="NCBIfam" id="TIGR01479">
    <property type="entry name" value="GMP_PMI"/>
    <property type="match status" value="1"/>
</dbReference>
<dbReference type="CDD" id="cd02213">
    <property type="entry name" value="cupin_PMI_typeII_C"/>
    <property type="match status" value="1"/>
</dbReference>
<dbReference type="InterPro" id="IPR011051">
    <property type="entry name" value="RmlC_Cupin_sf"/>
</dbReference>
<dbReference type="GO" id="GO:0004475">
    <property type="term" value="F:mannose-1-phosphate guanylyltransferase (GTP) activity"/>
    <property type="evidence" value="ECO:0007669"/>
    <property type="project" value="UniProtKB-EC"/>
</dbReference>
<comment type="similarity">
    <text evidence="1 8">Belongs to the mannose-6-phosphate isomerase type 2 family.</text>
</comment>
<dbReference type="InterPro" id="IPR001538">
    <property type="entry name" value="Man6P_isomerase-2_C"/>
</dbReference>
<dbReference type="InterPro" id="IPR014710">
    <property type="entry name" value="RmlC-like_jellyroll"/>
</dbReference>
<evidence type="ECO:0000259" key="11">
    <source>
        <dbReference type="Pfam" id="PF22640"/>
    </source>
</evidence>
<proteinExistence type="inferred from homology"/>
<evidence type="ECO:0000256" key="3">
    <source>
        <dbReference type="ARBA" id="ARBA00022679"/>
    </source>
</evidence>
<dbReference type="Pfam" id="PF00483">
    <property type="entry name" value="NTP_transferase"/>
    <property type="match status" value="1"/>
</dbReference>
<evidence type="ECO:0000256" key="4">
    <source>
        <dbReference type="ARBA" id="ARBA00022695"/>
    </source>
</evidence>
<evidence type="ECO:0000256" key="7">
    <source>
        <dbReference type="ARBA" id="ARBA00047343"/>
    </source>
</evidence>
<dbReference type="GO" id="GO:0016853">
    <property type="term" value="F:isomerase activity"/>
    <property type="evidence" value="ECO:0007669"/>
    <property type="project" value="UniProtKB-KW"/>
</dbReference>
<keyword evidence="12" id="KW-0413">Isomerase</keyword>
<dbReference type="InterPro" id="IPR006375">
    <property type="entry name" value="Man1P_GuaTrfase/Man6P_Isoase"/>
</dbReference>
<dbReference type="EMBL" id="FNZK01000001">
    <property type="protein sequence ID" value="SEI85691.1"/>
    <property type="molecule type" value="Genomic_DNA"/>
</dbReference>
<evidence type="ECO:0000313" key="13">
    <source>
        <dbReference type="Proteomes" id="UP000199662"/>
    </source>
</evidence>
<name>A0A1H6U085_9FIRM</name>
<dbReference type="RefSeq" id="WP_091828477.1">
    <property type="nucleotide sequence ID" value="NZ_FNZK01000001.1"/>
</dbReference>
<keyword evidence="5" id="KW-0547">Nucleotide-binding</keyword>
<dbReference type="CDD" id="cd02509">
    <property type="entry name" value="GDP-M1P_Guanylyltransferase"/>
    <property type="match status" value="1"/>
</dbReference>
<dbReference type="PANTHER" id="PTHR46390">
    <property type="entry name" value="MANNOSE-1-PHOSPHATE GUANYLYLTRANSFERASE"/>
    <property type="match status" value="1"/>
</dbReference>
<dbReference type="InterPro" id="IPR029044">
    <property type="entry name" value="Nucleotide-diphossugar_trans"/>
</dbReference>
<evidence type="ECO:0000256" key="1">
    <source>
        <dbReference type="ARBA" id="ARBA00006115"/>
    </source>
</evidence>
<dbReference type="Pfam" id="PF01050">
    <property type="entry name" value="MannoseP_isomer"/>
    <property type="match status" value="1"/>
</dbReference>
<evidence type="ECO:0000259" key="9">
    <source>
        <dbReference type="Pfam" id="PF00483"/>
    </source>
</evidence>
<dbReference type="Gene3D" id="3.90.550.10">
    <property type="entry name" value="Spore Coat Polysaccharide Biosynthesis Protein SpsA, Chain A"/>
    <property type="match status" value="1"/>
</dbReference>
<evidence type="ECO:0000256" key="6">
    <source>
        <dbReference type="ARBA" id="ARBA00023134"/>
    </source>
</evidence>
<dbReference type="PANTHER" id="PTHR46390:SF1">
    <property type="entry name" value="MANNOSE-1-PHOSPHATE GUANYLYLTRANSFERASE"/>
    <property type="match status" value="1"/>
</dbReference>
<keyword evidence="13" id="KW-1185">Reference proteome</keyword>
<feature type="domain" description="Mannose-6-phosphate isomerase type II C-terminal" evidence="10">
    <location>
        <begin position="341"/>
        <end position="453"/>
    </location>
</feature>
<dbReference type="Proteomes" id="UP000199662">
    <property type="component" value="Unassembled WGS sequence"/>
</dbReference>
<comment type="catalytic activity">
    <reaction evidence="7">
        <text>alpha-D-mannose 1-phosphate + GTP + H(+) = GDP-alpha-D-mannose + diphosphate</text>
        <dbReference type="Rhea" id="RHEA:15229"/>
        <dbReference type="ChEBI" id="CHEBI:15378"/>
        <dbReference type="ChEBI" id="CHEBI:33019"/>
        <dbReference type="ChEBI" id="CHEBI:37565"/>
        <dbReference type="ChEBI" id="CHEBI:57527"/>
        <dbReference type="ChEBI" id="CHEBI:58409"/>
        <dbReference type="EC" id="2.7.7.13"/>
    </reaction>
</comment>
<dbReference type="SUPFAM" id="SSF51182">
    <property type="entry name" value="RmlC-like cupins"/>
    <property type="match status" value="1"/>
</dbReference>
<dbReference type="GO" id="GO:0000271">
    <property type="term" value="P:polysaccharide biosynthetic process"/>
    <property type="evidence" value="ECO:0007669"/>
    <property type="project" value="InterPro"/>
</dbReference>
<dbReference type="FunFam" id="3.90.550.10:FF:000046">
    <property type="entry name" value="Mannose-1-phosphate guanylyltransferase (GDP)"/>
    <property type="match status" value="1"/>
</dbReference>
<dbReference type="EC" id="2.7.7.13" evidence="2"/>
<evidence type="ECO:0000256" key="8">
    <source>
        <dbReference type="RuleBase" id="RU004190"/>
    </source>
</evidence>
<evidence type="ECO:0000256" key="5">
    <source>
        <dbReference type="ARBA" id="ARBA00022741"/>
    </source>
</evidence>
<dbReference type="InterPro" id="IPR049577">
    <property type="entry name" value="GMPP_N"/>
</dbReference>
<dbReference type="Gene3D" id="2.60.120.10">
    <property type="entry name" value="Jelly Rolls"/>
    <property type="match status" value="1"/>
</dbReference>
<dbReference type="STRING" id="84035.SAMN05660742_101246"/>
<dbReference type="InterPro" id="IPR054566">
    <property type="entry name" value="ManC/GMP-like_b-helix"/>
</dbReference>
<accession>A0A1H6U085</accession>
<organism evidence="12 13">
    <name type="scientific">Propionispira arboris</name>
    <dbReference type="NCBI Taxonomy" id="84035"/>
    <lineage>
        <taxon>Bacteria</taxon>
        <taxon>Bacillati</taxon>
        <taxon>Bacillota</taxon>
        <taxon>Negativicutes</taxon>
        <taxon>Selenomonadales</taxon>
        <taxon>Selenomonadaceae</taxon>
        <taxon>Propionispira</taxon>
    </lineage>
</organism>
<dbReference type="InterPro" id="IPR005835">
    <property type="entry name" value="NTP_transferase_dom"/>
</dbReference>
<sequence length="455" mass="50305">MKVIILAGGGGTRLFPLSRKCMPKQFLAIDQDKTLLAETIERFKNLVKPEDIVIVTNQEYIHHVKSELALCGASEAHIVVETEPRNTAPAIALAAQYCLDELGCAKDEVMFISTSDHIIRPVVVFQNAVTKAAEFASKGNFVTFGVKPTKPETGFGYIEAGEDLHGAYKTSAFKEKPDLETAKAYLAKGNYYWNSGLFAFRVDVYQNEIRQYAPAIHKELKANYRETAANFSNMPNISIDYAVAEKSKLGVTIPLNLYWNDVGSWDAIYDVLDKDDFGNALQGDCLPIDCSNSLMLGQSRLIAGIGLDNIMVVETSDVILVAQKGESQKVKDLVDILKARGRKEATEHTTMYFPWGSATSLGGGRGYKMKRLVINSGEGLDTRMHYHRSVHWIVTQGTAEVTIGDAVQMLHSNESVFIPMTTKYGLQNPGKMSLVVIEVENGEYLEDDDVVLLTQ</sequence>
<gene>
    <name evidence="12" type="ORF">SAMN05660742_101246</name>
</gene>
<protein>
    <recommendedName>
        <fullName evidence="2">mannose-1-phosphate guanylyltransferase</fullName>
        <ecNumber evidence="2">2.7.7.13</ecNumber>
    </recommendedName>
</protein>
<evidence type="ECO:0000259" key="10">
    <source>
        <dbReference type="Pfam" id="PF01050"/>
    </source>
</evidence>
<dbReference type="AlphaFoldDB" id="A0A1H6U085"/>
<dbReference type="InterPro" id="IPR051161">
    <property type="entry name" value="Mannose-6P_isomerase_type2"/>
</dbReference>
<dbReference type="GO" id="GO:0005525">
    <property type="term" value="F:GTP binding"/>
    <property type="evidence" value="ECO:0007669"/>
    <property type="project" value="UniProtKB-KW"/>
</dbReference>
<dbReference type="Pfam" id="PF22640">
    <property type="entry name" value="ManC_GMP_beta-helix"/>
    <property type="match status" value="1"/>
</dbReference>
<reference evidence="12 13" key="1">
    <citation type="submission" date="2016-10" db="EMBL/GenBank/DDBJ databases">
        <authorList>
            <person name="de Groot N.N."/>
        </authorList>
    </citation>
    <scope>NUCLEOTIDE SEQUENCE [LARGE SCALE GENOMIC DNA]</scope>
    <source>
        <strain evidence="12 13">DSM 2179</strain>
    </source>
</reference>
<evidence type="ECO:0000256" key="2">
    <source>
        <dbReference type="ARBA" id="ARBA00012387"/>
    </source>
</evidence>
<keyword evidence="3 12" id="KW-0808">Transferase</keyword>
<dbReference type="GO" id="GO:0009298">
    <property type="term" value="P:GDP-mannose biosynthetic process"/>
    <property type="evidence" value="ECO:0007669"/>
    <property type="project" value="TreeGrafter"/>
</dbReference>
<feature type="domain" description="MannoseP isomerase/GMP-like beta-helix" evidence="11">
    <location>
        <begin position="287"/>
        <end position="336"/>
    </location>
</feature>